<dbReference type="Gene3D" id="3.40.50.720">
    <property type="entry name" value="NAD(P)-binding Rossmann-like Domain"/>
    <property type="match status" value="1"/>
</dbReference>
<name>A0ABY4MZP6_9MICO</name>
<dbReference type="InterPro" id="IPR051935">
    <property type="entry name" value="HSDL2"/>
</dbReference>
<protein>
    <submittedName>
        <fullName evidence="1">NAD(P)-dependent oxidoreductase</fullName>
    </submittedName>
</protein>
<dbReference type="EMBL" id="CP097160">
    <property type="protein sequence ID" value="UQN14846.1"/>
    <property type="molecule type" value="Genomic_DNA"/>
</dbReference>
<reference evidence="1" key="1">
    <citation type="submission" date="2022-05" db="EMBL/GenBank/DDBJ databases">
        <title>Complete genome sequence of toluene-degrading Gulosibacter sediminis strain ACHW.36C.</title>
        <authorList>
            <person name="Wai A.C."/>
            <person name="Lai G.K."/>
            <person name="Griffin S.D."/>
            <person name="Leung F.C."/>
        </authorList>
    </citation>
    <scope>NUCLEOTIDE SEQUENCE [LARGE SCALE GENOMIC DNA]</scope>
    <source>
        <strain evidence="1">ACHW.36C</strain>
    </source>
</reference>
<dbReference type="PRINTS" id="PR00081">
    <property type="entry name" value="GDHRDH"/>
</dbReference>
<gene>
    <name evidence="1" type="ORF">M3M28_12510</name>
</gene>
<proteinExistence type="predicted"/>
<dbReference type="SUPFAM" id="SSF51735">
    <property type="entry name" value="NAD(P)-binding Rossmann-fold domains"/>
    <property type="match status" value="1"/>
</dbReference>
<dbReference type="InterPro" id="IPR036291">
    <property type="entry name" value="NAD(P)-bd_dom_sf"/>
</dbReference>
<dbReference type="PANTHER" id="PTHR42808:SF3">
    <property type="entry name" value="HYDROXYSTEROID DEHYDROGENASE-LIKE PROTEIN 2"/>
    <property type="match status" value="1"/>
</dbReference>
<dbReference type="Pfam" id="PF00106">
    <property type="entry name" value="adh_short"/>
    <property type="match status" value="1"/>
</dbReference>
<evidence type="ECO:0000313" key="1">
    <source>
        <dbReference type="EMBL" id="UQN14846.1"/>
    </source>
</evidence>
<accession>A0ABY4MZP6</accession>
<organism evidence="1">
    <name type="scientific">Gulosibacter sediminis</name>
    <dbReference type="NCBI Taxonomy" id="1729695"/>
    <lineage>
        <taxon>Bacteria</taxon>
        <taxon>Bacillati</taxon>
        <taxon>Actinomycetota</taxon>
        <taxon>Actinomycetes</taxon>
        <taxon>Micrococcales</taxon>
        <taxon>Microbacteriaceae</taxon>
        <taxon>Gulosibacter</taxon>
    </lineage>
</organism>
<dbReference type="InterPro" id="IPR002347">
    <property type="entry name" value="SDR_fam"/>
</dbReference>
<dbReference type="NCBIfam" id="NF006133">
    <property type="entry name" value="PRK08278.1"/>
    <property type="match status" value="1"/>
</dbReference>
<dbReference type="PANTHER" id="PTHR42808">
    <property type="entry name" value="HYDROXYSTEROID DEHYDROGENASE-LIKE PROTEIN 2"/>
    <property type="match status" value="1"/>
</dbReference>
<sequence length="279" mass="29218">MTTTTTLAGKTILMSGGSRGIGLAIAKRAAQDGANVAIIAKTDQAHPKLEGTVHTAADEIRAAGADAGAKALAIVGDVRDEASVQDAVSATVAEFGGIDIVVNNASAINLGGSAQIDMKRFDLMHDINTRGTFLLTRTALQYLRTSEDPRILTLSPPLNLSAKWLGAYPAYMLAKYGMTLATLGIGAETHIPATALWPRTTIQTAAVLNILGGEEVYRRSRTVELYSDAAHAVLTAPGDTVAGQALLCEDVLEAVGVTDFSRYSPGTDEVELHPDAFVD</sequence>